<gene>
    <name evidence="5" type="ORF">AUK40_02870</name>
</gene>
<dbReference type="EMBL" id="MNZT01000052">
    <property type="protein sequence ID" value="OIP97556.1"/>
    <property type="molecule type" value="Genomic_DNA"/>
</dbReference>
<evidence type="ECO:0000313" key="5">
    <source>
        <dbReference type="EMBL" id="OIP97556.1"/>
    </source>
</evidence>
<dbReference type="PROSITE" id="PS00211">
    <property type="entry name" value="ABC_TRANSPORTER_1"/>
    <property type="match status" value="1"/>
</dbReference>
<dbReference type="Proteomes" id="UP000183245">
    <property type="component" value="Unassembled WGS sequence"/>
</dbReference>
<feature type="domain" description="ABC transporter" evidence="4">
    <location>
        <begin position="4"/>
        <end position="238"/>
    </location>
</feature>
<evidence type="ECO:0000313" key="6">
    <source>
        <dbReference type="Proteomes" id="UP000183245"/>
    </source>
</evidence>
<evidence type="ECO:0000256" key="1">
    <source>
        <dbReference type="ARBA" id="ARBA00022448"/>
    </source>
</evidence>
<accession>A0A1J5IKH1</accession>
<comment type="caution">
    <text evidence="5">The sequence shown here is derived from an EMBL/GenBank/DDBJ whole genome shotgun (WGS) entry which is preliminary data.</text>
</comment>
<dbReference type="PANTHER" id="PTHR24220:SF86">
    <property type="entry name" value="ABC TRANSPORTER ABCH.1"/>
    <property type="match status" value="1"/>
</dbReference>
<dbReference type="SMART" id="SM00382">
    <property type="entry name" value="AAA"/>
    <property type="match status" value="1"/>
</dbReference>
<keyword evidence="1" id="KW-0813">Transport</keyword>
<evidence type="ECO:0000256" key="2">
    <source>
        <dbReference type="ARBA" id="ARBA00022741"/>
    </source>
</evidence>
<dbReference type="GO" id="GO:0005886">
    <property type="term" value="C:plasma membrane"/>
    <property type="evidence" value="ECO:0007669"/>
    <property type="project" value="TreeGrafter"/>
</dbReference>
<dbReference type="Gene3D" id="3.40.50.300">
    <property type="entry name" value="P-loop containing nucleotide triphosphate hydrolases"/>
    <property type="match status" value="1"/>
</dbReference>
<dbReference type="SUPFAM" id="SSF52540">
    <property type="entry name" value="P-loop containing nucleoside triphosphate hydrolases"/>
    <property type="match status" value="1"/>
</dbReference>
<dbReference type="GO" id="GO:0098796">
    <property type="term" value="C:membrane protein complex"/>
    <property type="evidence" value="ECO:0007669"/>
    <property type="project" value="UniProtKB-ARBA"/>
</dbReference>
<dbReference type="Pfam" id="PF00005">
    <property type="entry name" value="ABC_tran"/>
    <property type="match status" value="1"/>
</dbReference>
<keyword evidence="3" id="KW-0067">ATP-binding</keyword>
<protein>
    <recommendedName>
        <fullName evidence="4">ABC transporter domain-containing protein</fullName>
    </recommendedName>
</protein>
<dbReference type="FunFam" id="3.40.50.300:FF:000032">
    <property type="entry name" value="Export ABC transporter ATP-binding protein"/>
    <property type="match status" value="1"/>
</dbReference>
<dbReference type="InterPro" id="IPR017871">
    <property type="entry name" value="ABC_transporter-like_CS"/>
</dbReference>
<dbReference type="PROSITE" id="PS50893">
    <property type="entry name" value="ABC_TRANSPORTER_2"/>
    <property type="match status" value="1"/>
</dbReference>
<dbReference type="GO" id="GO:0005524">
    <property type="term" value="F:ATP binding"/>
    <property type="evidence" value="ECO:0007669"/>
    <property type="project" value="UniProtKB-KW"/>
</dbReference>
<dbReference type="InterPro" id="IPR017911">
    <property type="entry name" value="MacB-like_ATP-bd"/>
</dbReference>
<keyword evidence="2" id="KW-0547">Nucleotide-binding</keyword>
<evidence type="ECO:0000256" key="3">
    <source>
        <dbReference type="ARBA" id="ARBA00022840"/>
    </source>
</evidence>
<dbReference type="AlphaFoldDB" id="A0A1J5IKH1"/>
<dbReference type="GO" id="GO:0022857">
    <property type="term" value="F:transmembrane transporter activity"/>
    <property type="evidence" value="ECO:0007669"/>
    <property type="project" value="TreeGrafter"/>
</dbReference>
<reference evidence="5 6" key="1">
    <citation type="journal article" date="2016" name="Environ. Microbiol.">
        <title>Genomic resolution of a cold subsurface aquifer community provides metabolic insights for novel microbes adapted to high CO concentrations.</title>
        <authorList>
            <person name="Probst A.J."/>
            <person name="Castelle C.J."/>
            <person name="Singh A."/>
            <person name="Brown C.T."/>
            <person name="Anantharaman K."/>
            <person name="Sharon I."/>
            <person name="Hug L.A."/>
            <person name="Burstein D."/>
            <person name="Emerson J.B."/>
            <person name="Thomas B.C."/>
            <person name="Banfield J.F."/>
        </authorList>
    </citation>
    <scope>NUCLEOTIDE SEQUENCE [LARGE SCALE GENOMIC DNA]</scope>
    <source>
        <strain evidence="5">CG2_30_54_11</strain>
    </source>
</reference>
<dbReference type="CDD" id="cd03255">
    <property type="entry name" value="ABC_MJ0796_LolCDE_FtsE"/>
    <property type="match status" value="1"/>
</dbReference>
<name>A0A1J5IKH1_9BACT</name>
<sequence length="238" mass="26214">MALIEISHLLKTFKQGTTTIKAVNDVSFTVNEGDFWAIIGPSGSGKSTMLQLLGALDRPTSGEIIMDGKDITRQSDSKLAKLRSAMLGFVFQNFNLIPTLTASQNVEAALVKRTRENRAQVKELLSQVGLESRINHLPSLLSGGEQQRVSLVRALINKPRILLADEPTGNLDSKSGEEIMQLLKKLNENGQTIIMITHSEYVKQYAGRVAEMRDGKLTIDHGQGAMREERIDNQSVSL</sequence>
<proteinExistence type="predicted"/>
<dbReference type="InterPro" id="IPR003439">
    <property type="entry name" value="ABC_transporter-like_ATP-bd"/>
</dbReference>
<dbReference type="InterPro" id="IPR003593">
    <property type="entry name" value="AAA+_ATPase"/>
</dbReference>
<dbReference type="GO" id="GO:0016887">
    <property type="term" value="F:ATP hydrolysis activity"/>
    <property type="evidence" value="ECO:0007669"/>
    <property type="project" value="InterPro"/>
</dbReference>
<dbReference type="InterPro" id="IPR027417">
    <property type="entry name" value="P-loop_NTPase"/>
</dbReference>
<evidence type="ECO:0000259" key="4">
    <source>
        <dbReference type="PROSITE" id="PS50893"/>
    </source>
</evidence>
<dbReference type="STRING" id="1817892.AUK40_02870"/>
<organism evidence="5 6">
    <name type="scientific">Candidatus Wirthbacteria bacterium CG2_30_54_11</name>
    <dbReference type="NCBI Taxonomy" id="1817892"/>
    <lineage>
        <taxon>Bacteria</taxon>
        <taxon>Candidatus Wirthbacteria</taxon>
    </lineage>
</organism>
<dbReference type="PANTHER" id="PTHR24220">
    <property type="entry name" value="IMPORT ATP-BINDING PROTEIN"/>
    <property type="match status" value="1"/>
</dbReference>
<dbReference type="InterPro" id="IPR015854">
    <property type="entry name" value="ABC_transpr_LolD-like"/>
</dbReference>